<dbReference type="Pfam" id="PF10155">
    <property type="entry name" value="CNOT11"/>
    <property type="match status" value="1"/>
</dbReference>
<evidence type="ECO:0008006" key="4">
    <source>
        <dbReference type="Google" id="ProtNLM"/>
    </source>
</evidence>
<gene>
    <name evidence="2" type="ORF">DFH07DRAFT_817946</name>
</gene>
<organism evidence="2 3">
    <name type="scientific">Mycena maculata</name>
    <dbReference type="NCBI Taxonomy" id="230809"/>
    <lineage>
        <taxon>Eukaryota</taxon>
        <taxon>Fungi</taxon>
        <taxon>Dikarya</taxon>
        <taxon>Basidiomycota</taxon>
        <taxon>Agaricomycotina</taxon>
        <taxon>Agaricomycetes</taxon>
        <taxon>Agaricomycetidae</taxon>
        <taxon>Agaricales</taxon>
        <taxon>Marasmiineae</taxon>
        <taxon>Mycenaceae</taxon>
        <taxon>Mycena</taxon>
    </lineage>
</organism>
<dbReference type="Proteomes" id="UP001215280">
    <property type="component" value="Unassembled WGS sequence"/>
</dbReference>
<proteinExistence type="predicted"/>
<reference evidence="2" key="1">
    <citation type="submission" date="2023-03" db="EMBL/GenBank/DDBJ databases">
        <title>Massive genome expansion in bonnet fungi (Mycena s.s.) driven by repeated elements and novel gene families across ecological guilds.</title>
        <authorList>
            <consortium name="Lawrence Berkeley National Laboratory"/>
            <person name="Harder C.B."/>
            <person name="Miyauchi S."/>
            <person name="Viragh M."/>
            <person name="Kuo A."/>
            <person name="Thoen E."/>
            <person name="Andreopoulos B."/>
            <person name="Lu D."/>
            <person name="Skrede I."/>
            <person name="Drula E."/>
            <person name="Henrissat B."/>
            <person name="Morin E."/>
            <person name="Kohler A."/>
            <person name="Barry K."/>
            <person name="LaButti K."/>
            <person name="Morin E."/>
            <person name="Salamov A."/>
            <person name="Lipzen A."/>
            <person name="Mereny Z."/>
            <person name="Hegedus B."/>
            <person name="Baldrian P."/>
            <person name="Stursova M."/>
            <person name="Weitz H."/>
            <person name="Taylor A."/>
            <person name="Grigoriev I.V."/>
            <person name="Nagy L.G."/>
            <person name="Martin F."/>
            <person name="Kauserud H."/>
        </authorList>
    </citation>
    <scope>NUCLEOTIDE SEQUENCE</scope>
    <source>
        <strain evidence="2">CBHHK188m</strain>
    </source>
</reference>
<evidence type="ECO:0000313" key="2">
    <source>
        <dbReference type="EMBL" id="KAJ7758788.1"/>
    </source>
</evidence>
<keyword evidence="3" id="KW-1185">Reference proteome</keyword>
<feature type="region of interest" description="Disordered" evidence="1">
    <location>
        <begin position="1"/>
        <end position="20"/>
    </location>
</feature>
<dbReference type="AlphaFoldDB" id="A0AAD7J817"/>
<dbReference type="GO" id="GO:0030014">
    <property type="term" value="C:CCR4-NOT complex"/>
    <property type="evidence" value="ECO:0007669"/>
    <property type="project" value="InterPro"/>
</dbReference>
<evidence type="ECO:0000256" key="1">
    <source>
        <dbReference type="SAM" id="MobiDB-lite"/>
    </source>
</evidence>
<dbReference type="EMBL" id="JARJLG010000054">
    <property type="protein sequence ID" value="KAJ7758788.1"/>
    <property type="molecule type" value="Genomic_DNA"/>
</dbReference>
<name>A0AAD7J817_9AGAR</name>
<comment type="caution">
    <text evidence="2">The sequence shown here is derived from an EMBL/GenBank/DDBJ whole genome shotgun (WGS) entry which is preliminary data.</text>
</comment>
<sequence>MHSVLFLPGPMSTPEPHFTSQEEARASVSHLLTRASSYPCSAATPAFSRLAQSTSTFQLALDALLPALDPPTPCELTDRILASFILFALYAPHPISINPFKSVLFVTFVKEREKALAVAATNGGVAPNEPLVWVLWKILKGDGDDIGPYSPSALARSLLPPNFRATKLILDETLYHTASDLDDATYSPSPYETHDPTPPRSVPITSDDVNAALAHAMRLLLAARARVLSLAEQRTLAPFLPALASSSLLAPADLAPLVSYNPGLAHPLIAALLSDSNNNTSTSDYHTANHTTAGVLDALARLPPTLPSLDVLGRLLRDPTSTATTMQGAHLTVSALVRGEVLGRFVEGAIGALERAEREQAEMGEGGDRVEKGVQHLCRFYTALIKAGLVDPASDADSAAMAGFSLRYARFGEAMGLYRVLVGGRGPRGVEFS</sequence>
<evidence type="ECO:0000313" key="3">
    <source>
        <dbReference type="Proteomes" id="UP001215280"/>
    </source>
</evidence>
<dbReference type="InterPro" id="IPR019312">
    <property type="entry name" value="CNOT11"/>
</dbReference>
<accession>A0AAD7J817</accession>
<protein>
    <recommendedName>
        <fullName evidence="4">CCR4-NOT transcription complex subunit 11</fullName>
    </recommendedName>
</protein>